<sequence length="358" mass="39385">MPGCRLDRRMRPPAAARRGTSQARAPAQVRLRDGAARLGPTSPAAMRRTARRTDGAMGRQDGAEHLSWNDPGRLGISLMTERVPMRWRMMLAVLSLCAGQAFSQTLAGSGRGAGEIRVATFDYCPYVCNPDAEGGRLGIAVDVIKEIYEPLGYRLVFRNSNFKRALLSVEDGSFDIIPMLNPGNSKDIALSGSQWISLVQTFYVKKGSAWRYHGIASLQGRVTGSIVGYNYDSVSPEYERYLEAHHKENDGSVVYVASGDSILNVLKLVEAGRIDVFNEDSFTVDYLIAKHHLNGKFASAGVLGFLPQYTGFSRKNPRTPELIAAFDKGVRRIVHSGRFNDILLKYGLKPASQAGEKR</sequence>
<dbReference type="Pfam" id="PF00497">
    <property type="entry name" value="SBP_bac_3"/>
    <property type="match status" value="1"/>
</dbReference>
<reference evidence="4 5" key="1">
    <citation type="submission" date="2017-05" db="EMBL/GenBank/DDBJ databases">
        <title>Chromobacterium violaceum GHPS1 isolated from Hydrocarbon polluted soil in French Guiana display an awesome secondary metabolite arsenal and a battery of drug and heavy-metal-resistance and detoxification of xenobiotics proteins.</title>
        <authorList>
            <person name="Belbahri L."/>
        </authorList>
    </citation>
    <scope>NUCLEOTIDE SEQUENCE [LARGE SCALE GENOMIC DNA]</scope>
    <source>
        <strain evidence="4 5">GHPS1</strain>
    </source>
</reference>
<protein>
    <recommendedName>
        <fullName evidence="3">Solute-binding protein family 3/N-terminal domain-containing protein</fullName>
    </recommendedName>
</protein>
<name>A0A202BEU6_CHRVL</name>
<feature type="domain" description="Solute-binding protein family 3/N-terminal" evidence="3">
    <location>
        <begin position="115"/>
        <end position="350"/>
    </location>
</feature>
<dbReference type="SMART" id="SM00062">
    <property type="entry name" value="PBPb"/>
    <property type="match status" value="1"/>
</dbReference>
<dbReference type="Proteomes" id="UP000196342">
    <property type="component" value="Unassembled WGS sequence"/>
</dbReference>
<organism evidence="4 5">
    <name type="scientific">Chromobacterium violaceum</name>
    <dbReference type="NCBI Taxonomy" id="536"/>
    <lineage>
        <taxon>Bacteria</taxon>
        <taxon>Pseudomonadati</taxon>
        <taxon>Pseudomonadota</taxon>
        <taxon>Betaproteobacteria</taxon>
        <taxon>Neisseriales</taxon>
        <taxon>Chromobacteriaceae</taxon>
        <taxon>Chromobacterium</taxon>
    </lineage>
</organism>
<evidence type="ECO:0000313" key="5">
    <source>
        <dbReference type="Proteomes" id="UP000196342"/>
    </source>
</evidence>
<feature type="compositionally biased region" description="Basic and acidic residues" evidence="2">
    <location>
        <begin position="1"/>
        <end position="10"/>
    </location>
</feature>
<dbReference type="SUPFAM" id="SSF53850">
    <property type="entry name" value="Periplasmic binding protein-like II"/>
    <property type="match status" value="1"/>
</dbReference>
<dbReference type="AlphaFoldDB" id="A0A202BEU6"/>
<proteinExistence type="predicted"/>
<dbReference type="EMBL" id="NHOO01000003">
    <property type="protein sequence ID" value="OVE49905.1"/>
    <property type="molecule type" value="Genomic_DNA"/>
</dbReference>
<dbReference type="Gene3D" id="3.40.190.10">
    <property type="entry name" value="Periplasmic binding protein-like II"/>
    <property type="match status" value="2"/>
</dbReference>
<keyword evidence="1" id="KW-0732">Signal</keyword>
<comment type="caution">
    <text evidence="4">The sequence shown here is derived from an EMBL/GenBank/DDBJ whole genome shotgun (WGS) entry which is preliminary data.</text>
</comment>
<dbReference type="PANTHER" id="PTHR35936:SF25">
    <property type="entry name" value="ABC TRANSPORTER SUBSTRATE-BINDING PROTEIN"/>
    <property type="match status" value="1"/>
</dbReference>
<keyword evidence="5" id="KW-1185">Reference proteome</keyword>
<gene>
    <name evidence="4" type="ORF">CBW21_05045</name>
</gene>
<evidence type="ECO:0000256" key="2">
    <source>
        <dbReference type="SAM" id="MobiDB-lite"/>
    </source>
</evidence>
<dbReference type="InterPro" id="IPR001638">
    <property type="entry name" value="Solute-binding_3/MltF_N"/>
</dbReference>
<accession>A0A202BEU6</accession>
<evidence type="ECO:0000256" key="1">
    <source>
        <dbReference type="ARBA" id="ARBA00022729"/>
    </source>
</evidence>
<evidence type="ECO:0000313" key="4">
    <source>
        <dbReference type="EMBL" id="OVE49905.1"/>
    </source>
</evidence>
<dbReference type="PANTHER" id="PTHR35936">
    <property type="entry name" value="MEMBRANE-BOUND LYTIC MUREIN TRANSGLYCOSYLASE F"/>
    <property type="match status" value="1"/>
</dbReference>
<evidence type="ECO:0000259" key="3">
    <source>
        <dbReference type="SMART" id="SM00062"/>
    </source>
</evidence>
<feature type="region of interest" description="Disordered" evidence="2">
    <location>
        <begin position="1"/>
        <end position="66"/>
    </location>
</feature>